<keyword evidence="2" id="KW-1003">Cell membrane</keyword>
<proteinExistence type="inferred from homology"/>
<keyword evidence="13" id="KW-0325">Glycoprotein</keyword>
<dbReference type="Pfam" id="PF01453">
    <property type="entry name" value="B_lectin"/>
    <property type="match status" value="1"/>
</dbReference>
<comment type="subcellular location">
    <subcellularLocation>
        <location evidence="1">Cell membrane</location>
        <topology evidence="1">Single-pass type I membrane protein</topology>
    </subcellularLocation>
</comment>
<evidence type="ECO:0000313" key="23">
    <source>
        <dbReference type="EMBL" id="CAN67876.1"/>
    </source>
</evidence>
<dbReference type="PIRSF" id="PIRSF000641">
    <property type="entry name" value="SRK"/>
    <property type="match status" value="1"/>
</dbReference>
<accession>A5BFK0</accession>
<feature type="domain" description="Apple" evidence="22">
    <location>
        <begin position="414"/>
        <end position="495"/>
    </location>
</feature>
<organism evidence="23">
    <name type="scientific">Vitis vinifera</name>
    <name type="common">Grape</name>
    <dbReference type="NCBI Taxonomy" id="29760"/>
    <lineage>
        <taxon>Eukaryota</taxon>
        <taxon>Viridiplantae</taxon>
        <taxon>Streptophyta</taxon>
        <taxon>Embryophyta</taxon>
        <taxon>Tracheophyta</taxon>
        <taxon>Spermatophyta</taxon>
        <taxon>Magnoliopsida</taxon>
        <taxon>eudicotyledons</taxon>
        <taxon>Gunneridae</taxon>
        <taxon>Pentapetalae</taxon>
        <taxon>rosids</taxon>
        <taxon>Vitales</taxon>
        <taxon>Vitaceae</taxon>
        <taxon>Viteae</taxon>
        <taxon>Vitis</taxon>
    </lineage>
</organism>
<evidence type="ECO:0000256" key="4">
    <source>
        <dbReference type="ARBA" id="ARBA00022679"/>
    </source>
</evidence>
<feature type="domain" description="Protein kinase" evidence="20">
    <location>
        <begin position="600"/>
        <end position="885"/>
    </location>
</feature>
<dbReference type="Gene3D" id="3.30.200.20">
    <property type="entry name" value="Phosphorylase Kinase, domain 1"/>
    <property type="match status" value="1"/>
</dbReference>
<dbReference type="GO" id="GO:0048544">
    <property type="term" value="P:recognition of pollen"/>
    <property type="evidence" value="ECO:0007669"/>
    <property type="project" value="InterPro"/>
</dbReference>
<feature type="compositionally biased region" description="Low complexity" evidence="18">
    <location>
        <begin position="374"/>
        <end position="388"/>
    </location>
</feature>
<comment type="catalytic activity">
    <reaction evidence="14 16">
        <text>L-threonyl-[protein] + ATP = O-phospho-L-threonyl-[protein] + ADP + H(+)</text>
        <dbReference type="Rhea" id="RHEA:46608"/>
        <dbReference type="Rhea" id="RHEA-COMP:11060"/>
        <dbReference type="Rhea" id="RHEA-COMP:11605"/>
        <dbReference type="ChEBI" id="CHEBI:15378"/>
        <dbReference type="ChEBI" id="CHEBI:30013"/>
        <dbReference type="ChEBI" id="CHEBI:30616"/>
        <dbReference type="ChEBI" id="CHEBI:61977"/>
        <dbReference type="ChEBI" id="CHEBI:456216"/>
        <dbReference type="EC" id="2.7.11.1"/>
    </reaction>
</comment>
<dbReference type="Pfam" id="PF11883">
    <property type="entry name" value="DUF3403"/>
    <property type="match status" value="1"/>
</dbReference>
<feature type="binding site" evidence="17">
    <location>
        <position position="629"/>
    </location>
    <ligand>
        <name>ATP</name>
        <dbReference type="ChEBI" id="CHEBI:30616"/>
    </ligand>
</feature>
<keyword evidence="9 16" id="KW-0067">ATP-binding</keyword>
<dbReference type="InterPro" id="IPR024171">
    <property type="entry name" value="SRK-like_kinase"/>
</dbReference>
<dbReference type="InterPro" id="IPR001480">
    <property type="entry name" value="Bulb-type_lectin_dom"/>
</dbReference>
<evidence type="ECO:0000256" key="12">
    <source>
        <dbReference type="ARBA" id="ARBA00023157"/>
    </source>
</evidence>
<comment type="catalytic activity">
    <reaction evidence="15 16">
        <text>L-seryl-[protein] + ATP = O-phospho-L-seryl-[protein] + ADP + H(+)</text>
        <dbReference type="Rhea" id="RHEA:17989"/>
        <dbReference type="Rhea" id="RHEA-COMP:9863"/>
        <dbReference type="Rhea" id="RHEA-COMP:11604"/>
        <dbReference type="ChEBI" id="CHEBI:15378"/>
        <dbReference type="ChEBI" id="CHEBI:29999"/>
        <dbReference type="ChEBI" id="CHEBI:30616"/>
        <dbReference type="ChEBI" id="CHEBI:83421"/>
        <dbReference type="ChEBI" id="CHEBI:456216"/>
        <dbReference type="EC" id="2.7.11.1"/>
    </reaction>
</comment>
<evidence type="ECO:0000256" key="17">
    <source>
        <dbReference type="PROSITE-ProRule" id="PRU10141"/>
    </source>
</evidence>
<keyword evidence="7 16" id="KW-0547">Nucleotide-binding</keyword>
<evidence type="ECO:0000256" key="10">
    <source>
        <dbReference type="ARBA" id="ARBA00022989"/>
    </source>
</evidence>
<evidence type="ECO:0000259" key="22">
    <source>
        <dbReference type="PROSITE" id="PS50948"/>
    </source>
</evidence>
<keyword evidence="5 19" id="KW-0812">Transmembrane</keyword>
<evidence type="ECO:0000256" key="19">
    <source>
        <dbReference type="SAM" id="Phobius"/>
    </source>
</evidence>
<keyword evidence="10 19" id="KW-1133">Transmembrane helix</keyword>
<dbReference type="ExpressionAtlas" id="A5BFK0">
    <property type="expression patterns" value="baseline and differential"/>
</dbReference>
<name>A5BFK0_VITVI</name>
<evidence type="ECO:0000256" key="8">
    <source>
        <dbReference type="ARBA" id="ARBA00022777"/>
    </source>
</evidence>
<dbReference type="Pfam" id="PF08276">
    <property type="entry name" value="PAN_2"/>
    <property type="match status" value="1"/>
</dbReference>
<dbReference type="InterPro" id="IPR003609">
    <property type="entry name" value="Pan_app"/>
</dbReference>
<dbReference type="Gene3D" id="2.90.10.10">
    <property type="entry name" value="Bulb-type lectin domain"/>
    <property type="match status" value="1"/>
</dbReference>
<dbReference type="EMBL" id="AM457793">
    <property type="protein sequence ID" value="CAN67876.1"/>
    <property type="molecule type" value="Genomic_DNA"/>
</dbReference>
<keyword evidence="8 16" id="KW-0418">Kinase</keyword>
<dbReference type="AlphaFoldDB" id="A5BFK0"/>
<dbReference type="InterPro" id="IPR036426">
    <property type="entry name" value="Bulb-type_lectin_dom_sf"/>
</dbReference>
<dbReference type="GO" id="GO:0106310">
    <property type="term" value="F:protein serine kinase activity"/>
    <property type="evidence" value="ECO:0007669"/>
    <property type="project" value="RHEA"/>
</dbReference>
<feature type="region of interest" description="Disordered" evidence="18">
    <location>
        <begin position="359"/>
        <end position="403"/>
    </location>
</feature>
<dbReference type="Pfam" id="PF00954">
    <property type="entry name" value="S_locus_glycop"/>
    <property type="match status" value="1"/>
</dbReference>
<dbReference type="PROSITE" id="PS50011">
    <property type="entry name" value="PROTEIN_KINASE_DOM"/>
    <property type="match status" value="1"/>
</dbReference>
<dbReference type="FunFam" id="3.30.200.20:FF:000195">
    <property type="entry name" value="G-type lectin S-receptor-like serine/threonine-protein kinase"/>
    <property type="match status" value="1"/>
</dbReference>
<dbReference type="SMART" id="SM00220">
    <property type="entry name" value="S_TKc"/>
    <property type="match status" value="1"/>
</dbReference>
<keyword evidence="4 16" id="KW-0808">Transferase</keyword>
<dbReference type="InterPro" id="IPR017441">
    <property type="entry name" value="Protein_kinase_ATP_BS"/>
</dbReference>
<dbReference type="InterPro" id="IPR011009">
    <property type="entry name" value="Kinase-like_dom_sf"/>
</dbReference>
<evidence type="ECO:0000256" key="1">
    <source>
        <dbReference type="ARBA" id="ARBA00004251"/>
    </source>
</evidence>
<dbReference type="EC" id="2.7.11.1" evidence="16"/>
<dbReference type="InterPro" id="IPR001245">
    <property type="entry name" value="Ser-Thr/Tyr_kinase_cat_dom"/>
</dbReference>
<dbReference type="PROSITE" id="PS00107">
    <property type="entry name" value="PROTEIN_KINASE_ATP"/>
    <property type="match status" value="1"/>
</dbReference>
<evidence type="ECO:0000256" key="18">
    <source>
        <dbReference type="SAM" id="MobiDB-lite"/>
    </source>
</evidence>
<sequence length="917" mass="101992">MGMVPKAGGYKRLRLVSFGSITSFERTEPLSFPLPLPERIQRKVVPSISLRRSIPFHQKASKWIQIDFGMAKRFGGNQIEGNTNLVRLEHEGNNPTQQLFLQYLLPFLMLPLSSSTDTITPNQPFRDGNLLVSEESRFALGFFSPRNSTLRYIGVWYNTIHEQTVVWVLNRDHPINDTSGVLSISTSGNLLLHRGNTHVWSTNVSISSVNPTVAQLLDTGNLVLIQNGDKRVVWQGFDYPTDTWIPYMKVGLNRRTSLNRFLTSWKSPTDPGTGKYSCRINASGSPQIFLYQGSEPLWRSGNWNGLRWSGLPAMMYLFQHKITFLNNQDEISEMFTMVNASFLERLTVDLDGYIQRKRKANGSASTQPQGKGATGTAGADPTATATTASPSLSARAWRGSSPTGCLRKEGAKVCGNGEGFVKVGGVKPPDTSVARVNMNISMEACREECLKECSCSGYAAANVSGSGSGCLSWHGDLVDTRVFPEGGQDLYVRVDAITLGMLAFNSENQKQSKGFLAKKGMMAVLVVGATVIMVLLVSTFWFLRKKMKGRGRQNKVLYNSRCGVTWLQDSPGAKEHDESTTNFELQFFDLNTIAAATNYFSSDNELGHGGFGSVYKGQLSNGQEIAVKKLSKDSGQGKEEFKNEATLIAKLQHVNLVRLLGCCITEEEKMLVYEYLPNKSLDSFIFDETKKSLLDWRKRFEIIVGIARGILYLHEDSRLGIIHRDLKASNVLLDAKMLPKISDFGLARIFRGNEMEGNTNRVVGTYGYMSPEYVMEGLFSAKSDVYSFGVLLLDIITRRKNSTHYQDNPSMSLIGNVWNLWEEDKALDIIDLSLEKSYPTNEVLRCIQIGLLCVQESVTDRPTMLTIIFMLGNNSAVPFPKRPAFISKTTHKGEDLSCSGETLLSVNNVTMTVLQPR</sequence>
<dbReference type="PROSITE" id="PS50927">
    <property type="entry name" value="BULB_LECTIN"/>
    <property type="match status" value="1"/>
</dbReference>
<dbReference type="FunFam" id="1.10.510.10:FF:000467">
    <property type="entry name" value="Liguleless narrow1"/>
    <property type="match status" value="1"/>
</dbReference>
<evidence type="ECO:0000256" key="2">
    <source>
        <dbReference type="ARBA" id="ARBA00022475"/>
    </source>
</evidence>
<dbReference type="InterPro" id="IPR000858">
    <property type="entry name" value="S_locus_glycoprot_dom"/>
</dbReference>
<gene>
    <name evidence="23" type="ORF">VITISV_005492</name>
</gene>
<evidence type="ECO:0000256" key="3">
    <source>
        <dbReference type="ARBA" id="ARBA00022527"/>
    </source>
</evidence>
<keyword evidence="6" id="KW-0732">Signal</keyword>
<feature type="domain" description="Bulb-type lectin" evidence="21">
    <location>
        <begin position="116"/>
        <end position="237"/>
    </location>
</feature>
<dbReference type="SMART" id="SM00108">
    <property type="entry name" value="B_lectin"/>
    <property type="match status" value="1"/>
</dbReference>
<dbReference type="PROSITE" id="PS00108">
    <property type="entry name" value="PROTEIN_KINASE_ST"/>
    <property type="match status" value="1"/>
</dbReference>
<evidence type="ECO:0000256" key="11">
    <source>
        <dbReference type="ARBA" id="ARBA00023136"/>
    </source>
</evidence>
<evidence type="ECO:0000256" key="7">
    <source>
        <dbReference type="ARBA" id="ARBA00022741"/>
    </source>
</evidence>
<dbReference type="Pfam" id="PF07714">
    <property type="entry name" value="PK_Tyr_Ser-Thr"/>
    <property type="match status" value="1"/>
</dbReference>
<keyword evidence="3 16" id="KW-0723">Serine/threonine-protein kinase</keyword>
<evidence type="ECO:0000259" key="20">
    <source>
        <dbReference type="PROSITE" id="PS50011"/>
    </source>
</evidence>
<dbReference type="Gene3D" id="1.10.510.10">
    <property type="entry name" value="Transferase(Phosphotransferase) domain 1"/>
    <property type="match status" value="1"/>
</dbReference>
<dbReference type="PROSITE" id="PS50948">
    <property type="entry name" value="PAN"/>
    <property type="match status" value="1"/>
</dbReference>
<evidence type="ECO:0000259" key="21">
    <source>
        <dbReference type="PROSITE" id="PS50927"/>
    </source>
</evidence>
<keyword evidence="11 19" id="KW-0472">Membrane</keyword>
<evidence type="ECO:0000256" key="6">
    <source>
        <dbReference type="ARBA" id="ARBA00022729"/>
    </source>
</evidence>
<evidence type="ECO:0000256" key="5">
    <source>
        <dbReference type="ARBA" id="ARBA00022692"/>
    </source>
</evidence>
<dbReference type="GO" id="GO:0005524">
    <property type="term" value="F:ATP binding"/>
    <property type="evidence" value="ECO:0007669"/>
    <property type="project" value="UniProtKB-UniRule"/>
</dbReference>
<evidence type="ECO:0000256" key="16">
    <source>
        <dbReference type="PIRNR" id="PIRNR000641"/>
    </source>
</evidence>
<dbReference type="PANTHER" id="PTHR27002:SF981">
    <property type="entry name" value="NON-SPECIFIC SERINE_THREONINE PROTEIN KINASE"/>
    <property type="match status" value="1"/>
</dbReference>
<dbReference type="PANTHER" id="PTHR27002">
    <property type="entry name" value="RECEPTOR-LIKE SERINE/THREONINE-PROTEIN KINASE SD1-8"/>
    <property type="match status" value="1"/>
</dbReference>
<dbReference type="GO" id="GO:0005886">
    <property type="term" value="C:plasma membrane"/>
    <property type="evidence" value="ECO:0007669"/>
    <property type="project" value="UniProtKB-SubCell"/>
</dbReference>
<dbReference type="GO" id="GO:0004674">
    <property type="term" value="F:protein serine/threonine kinase activity"/>
    <property type="evidence" value="ECO:0007669"/>
    <property type="project" value="UniProtKB-KW"/>
</dbReference>
<feature type="transmembrane region" description="Helical" evidence="19">
    <location>
        <begin position="520"/>
        <end position="543"/>
    </location>
</feature>
<dbReference type="InterPro" id="IPR008271">
    <property type="entry name" value="Ser/Thr_kinase_AS"/>
</dbReference>
<dbReference type="CDD" id="cd14066">
    <property type="entry name" value="STKc_IRAK"/>
    <property type="match status" value="1"/>
</dbReference>
<dbReference type="CDD" id="cd00028">
    <property type="entry name" value="B_lectin"/>
    <property type="match status" value="1"/>
</dbReference>
<evidence type="ECO:0000256" key="13">
    <source>
        <dbReference type="ARBA" id="ARBA00023180"/>
    </source>
</evidence>
<reference evidence="23" key="1">
    <citation type="journal article" date="2007" name="PLoS ONE">
        <title>The first genome sequence of an elite grapevine cultivar (Pinot noir Vitis vinifera L.): coping with a highly heterozygous genome.</title>
        <authorList>
            <person name="Velasco R."/>
            <person name="Zharkikh A."/>
            <person name="Troggio M."/>
            <person name="Cartwright D.A."/>
            <person name="Cestaro A."/>
            <person name="Pruss D."/>
            <person name="Pindo M."/>
            <person name="FitzGerald L.M."/>
            <person name="Vezzulli S."/>
            <person name="Reid J."/>
            <person name="Malacarne G."/>
            <person name="Iliev D."/>
            <person name="Coppola G."/>
            <person name="Wardell B."/>
            <person name="Micheletti D."/>
            <person name="Macalma T."/>
            <person name="Facci M."/>
            <person name="Mitchell J.T."/>
            <person name="Perazzolli M."/>
            <person name="Eldredge G."/>
            <person name="Gatto P."/>
            <person name="Oyzerski R."/>
            <person name="Moretto M."/>
            <person name="Gutin N."/>
            <person name="Stefanini M."/>
            <person name="Chen Y."/>
            <person name="Segala C."/>
            <person name="Davenport C."/>
            <person name="Dematte L."/>
            <person name="Mraz A."/>
            <person name="Battilana J."/>
            <person name="Stormo K."/>
            <person name="Costa F."/>
            <person name="Tao Q."/>
            <person name="Si-Ammour A."/>
            <person name="Harkins T."/>
            <person name="Lackey A."/>
            <person name="Perbost C."/>
            <person name="Taillon B."/>
            <person name="Stella A."/>
            <person name="Solovyev V."/>
            <person name="Fawcett J.A."/>
            <person name="Sterck L."/>
            <person name="Vandepoele K."/>
            <person name="Grando S.M."/>
            <person name="Toppo S."/>
            <person name="Moser C."/>
            <person name="Lanchbury J."/>
            <person name="Bogden R."/>
            <person name="Skolnick M."/>
            <person name="Sgaramella V."/>
            <person name="Bhatnagar S.K."/>
            <person name="Fontana P."/>
            <person name="Gutin A."/>
            <person name="Van de Peer Y."/>
            <person name="Salamini F."/>
            <person name="Viola R."/>
        </authorList>
    </citation>
    <scope>NUCLEOTIDE SEQUENCE</scope>
</reference>
<dbReference type="InterPro" id="IPR000719">
    <property type="entry name" value="Prot_kinase_dom"/>
</dbReference>
<evidence type="ECO:0000256" key="15">
    <source>
        <dbReference type="ARBA" id="ARBA00048679"/>
    </source>
</evidence>
<evidence type="ECO:0000256" key="14">
    <source>
        <dbReference type="ARBA" id="ARBA00047899"/>
    </source>
</evidence>
<dbReference type="SUPFAM" id="SSF56112">
    <property type="entry name" value="Protein kinase-like (PK-like)"/>
    <property type="match status" value="1"/>
</dbReference>
<dbReference type="CDD" id="cd01098">
    <property type="entry name" value="PAN_AP_plant"/>
    <property type="match status" value="1"/>
</dbReference>
<evidence type="ECO:0000256" key="9">
    <source>
        <dbReference type="ARBA" id="ARBA00022840"/>
    </source>
</evidence>
<dbReference type="InterPro" id="IPR021820">
    <property type="entry name" value="S-locus_recpt_kinase_C"/>
</dbReference>
<comment type="similarity">
    <text evidence="16">Belongs to the protein kinase superfamily. Ser/Thr protein kinase family.</text>
</comment>
<keyword evidence="12" id="KW-1015">Disulfide bond</keyword>
<dbReference type="SUPFAM" id="SSF51110">
    <property type="entry name" value="alpha-D-mannose-specific plant lectins"/>
    <property type="match status" value="1"/>
</dbReference>
<dbReference type="FunFam" id="2.90.10.10:FF:000029">
    <property type="entry name" value="G-type lectin S-receptor-like serine/threonine-protein kinase"/>
    <property type="match status" value="1"/>
</dbReference>
<protein>
    <recommendedName>
        <fullName evidence="16">Receptor-like serine/threonine-protein kinase</fullName>
        <ecNumber evidence="16">2.7.11.1</ecNumber>
    </recommendedName>
</protein>
<dbReference type="SMART" id="SM00473">
    <property type="entry name" value="PAN_AP"/>
    <property type="match status" value="1"/>
</dbReference>